<dbReference type="InterPro" id="IPR000535">
    <property type="entry name" value="MSP_dom"/>
</dbReference>
<dbReference type="GO" id="GO:0140284">
    <property type="term" value="C:endoplasmic reticulum-endosome membrane contact site"/>
    <property type="evidence" value="ECO:0007669"/>
    <property type="project" value="TreeGrafter"/>
</dbReference>
<dbReference type="GO" id="GO:0012505">
    <property type="term" value="C:endomembrane system"/>
    <property type="evidence" value="ECO:0007669"/>
    <property type="project" value="TreeGrafter"/>
</dbReference>
<evidence type="ECO:0000313" key="4">
    <source>
        <dbReference type="EMBL" id="GAV03219.1"/>
    </source>
</evidence>
<dbReference type="InterPro" id="IPR013783">
    <property type="entry name" value="Ig-like_fold"/>
</dbReference>
<dbReference type="InterPro" id="IPR053012">
    <property type="entry name" value="ER-organelle_contact"/>
</dbReference>
<sequence length="239" mass="26552">MVNNHMERNRDRRERNAVPESEFRGQHLVIQPGDQLMFENKGPEFDGVDFILLTNKGNKCVAFKVKTTAPEKFRVKPSFGCIDPGTSKSVEVTIQQGFLQTAQRDKFLVLSAPVEASKSSDELIQFWHDIAKEDSAAADQVEEHRLRCQIVNTTTADQFEAGDLDQNGVPVNPPPSMIPSAFLTRLDAIDAKVDLLMQLQKAKPVPIMVPAFKSNYVTLALAIAVVFAVFQLLKGLLSI</sequence>
<evidence type="ECO:0000313" key="5">
    <source>
        <dbReference type="Proteomes" id="UP000186922"/>
    </source>
</evidence>
<evidence type="ECO:0000256" key="1">
    <source>
        <dbReference type="SAM" id="MobiDB-lite"/>
    </source>
</evidence>
<feature type="transmembrane region" description="Helical" evidence="2">
    <location>
        <begin position="216"/>
        <end position="233"/>
    </location>
</feature>
<dbReference type="EMBL" id="BDGG01000009">
    <property type="protein sequence ID" value="GAV03219.1"/>
    <property type="molecule type" value="Genomic_DNA"/>
</dbReference>
<comment type="caution">
    <text evidence="4">The sequence shown here is derived from an EMBL/GenBank/DDBJ whole genome shotgun (WGS) entry which is preliminary data.</text>
</comment>
<dbReference type="Gene3D" id="2.60.40.10">
    <property type="entry name" value="Immunoglobulins"/>
    <property type="match status" value="1"/>
</dbReference>
<keyword evidence="5" id="KW-1185">Reference proteome</keyword>
<organism evidence="4 5">
    <name type="scientific">Ramazzottius varieornatus</name>
    <name type="common">Water bear</name>
    <name type="synonym">Tardigrade</name>
    <dbReference type="NCBI Taxonomy" id="947166"/>
    <lineage>
        <taxon>Eukaryota</taxon>
        <taxon>Metazoa</taxon>
        <taxon>Ecdysozoa</taxon>
        <taxon>Tardigrada</taxon>
        <taxon>Eutardigrada</taxon>
        <taxon>Parachela</taxon>
        <taxon>Hypsibioidea</taxon>
        <taxon>Ramazzottiidae</taxon>
        <taxon>Ramazzottius</taxon>
    </lineage>
</organism>
<dbReference type="PROSITE" id="PS50202">
    <property type="entry name" value="MSP"/>
    <property type="match status" value="1"/>
</dbReference>
<reference evidence="4 5" key="1">
    <citation type="journal article" date="2016" name="Nat. Commun.">
        <title>Extremotolerant tardigrade genome and improved radiotolerance of human cultured cells by tardigrade-unique protein.</title>
        <authorList>
            <person name="Hashimoto T."/>
            <person name="Horikawa D.D."/>
            <person name="Saito Y."/>
            <person name="Kuwahara H."/>
            <person name="Kozuka-Hata H."/>
            <person name="Shin-I T."/>
            <person name="Minakuchi Y."/>
            <person name="Ohishi K."/>
            <person name="Motoyama A."/>
            <person name="Aizu T."/>
            <person name="Enomoto A."/>
            <person name="Kondo K."/>
            <person name="Tanaka S."/>
            <person name="Hara Y."/>
            <person name="Koshikawa S."/>
            <person name="Sagara H."/>
            <person name="Miura T."/>
            <person name="Yokobori S."/>
            <person name="Miyagawa K."/>
            <person name="Suzuki Y."/>
            <person name="Kubo T."/>
            <person name="Oyama M."/>
            <person name="Kohara Y."/>
            <person name="Fujiyama A."/>
            <person name="Arakawa K."/>
            <person name="Katayama T."/>
            <person name="Toyoda A."/>
            <person name="Kunieda T."/>
        </authorList>
    </citation>
    <scope>NUCLEOTIDE SEQUENCE [LARGE SCALE GENOMIC DNA]</scope>
    <source>
        <strain evidence="4 5">YOKOZUNA-1</strain>
    </source>
</reference>
<feature type="region of interest" description="Disordered" evidence="1">
    <location>
        <begin position="1"/>
        <end position="24"/>
    </location>
</feature>
<dbReference type="OrthoDB" id="75724at2759"/>
<keyword evidence="2" id="KW-0812">Transmembrane</keyword>
<name>A0A1D1VX85_RAMVA</name>
<dbReference type="AlphaFoldDB" id="A0A1D1VX85"/>
<keyword evidence="2" id="KW-0472">Membrane</keyword>
<protein>
    <recommendedName>
        <fullName evidence="3">MSP domain-containing protein</fullName>
    </recommendedName>
</protein>
<keyword evidence="2" id="KW-1133">Transmembrane helix</keyword>
<dbReference type="PANTHER" id="PTHR46384:SF1">
    <property type="entry name" value="MOTILE SPERM DOMAIN-CONTAINING PROTEIN 2"/>
    <property type="match status" value="1"/>
</dbReference>
<proteinExistence type="predicted"/>
<dbReference type="InterPro" id="IPR008962">
    <property type="entry name" value="PapD-like_sf"/>
</dbReference>
<dbReference type="STRING" id="947166.A0A1D1VX85"/>
<evidence type="ECO:0000256" key="2">
    <source>
        <dbReference type="SAM" id="Phobius"/>
    </source>
</evidence>
<dbReference type="PANTHER" id="PTHR46384">
    <property type="entry name" value="MOTILE SPERM DOMAIN-CONTAINING PROTEIN 2"/>
    <property type="match status" value="1"/>
</dbReference>
<accession>A0A1D1VX85</accession>
<dbReference type="SUPFAM" id="SSF49354">
    <property type="entry name" value="PapD-like"/>
    <property type="match status" value="1"/>
</dbReference>
<gene>
    <name evidence="4" type="primary">RvY_13678-1</name>
    <name evidence="4" type="synonym">RvY_13678.1</name>
    <name evidence="4" type="ORF">RvY_13678</name>
</gene>
<dbReference type="Pfam" id="PF00635">
    <property type="entry name" value="Motile_Sperm"/>
    <property type="match status" value="1"/>
</dbReference>
<evidence type="ECO:0000259" key="3">
    <source>
        <dbReference type="PROSITE" id="PS50202"/>
    </source>
</evidence>
<feature type="domain" description="MSP" evidence="3">
    <location>
        <begin position="27"/>
        <end position="151"/>
    </location>
</feature>
<dbReference type="Proteomes" id="UP000186922">
    <property type="component" value="Unassembled WGS sequence"/>
</dbReference>